<reference evidence="2 3" key="1">
    <citation type="journal article" date="2021" name="Plant Biotechnol. J.">
        <title>Multi-omics assisted identification of the key and species-specific regulatory components of drought-tolerant mechanisms in Gossypium stocksii.</title>
        <authorList>
            <person name="Yu D."/>
            <person name="Ke L."/>
            <person name="Zhang D."/>
            <person name="Wu Y."/>
            <person name="Sun Y."/>
            <person name="Mei J."/>
            <person name="Sun J."/>
            <person name="Sun Y."/>
        </authorList>
    </citation>
    <scope>NUCLEOTIDE SEQUENCE [LARGE SCALE GENOMIC DNA]</scope>
    <source>
        <strain evidence="3">cv. E1</strain>
        <tissue evidence="2">Leaf</tissue>
    </source>
</reference>
<keyword evidence="3" id="KW-1185">Reference proteome</keyword>
<evidence type="ECO:0000313" key="2">
    <source>
        <dbReference type="EMBL" id="KAH1048402.1"/>
    </source>
</evidence>
<gene>
    <name evidence="2" type="ORF">J1N35_039186</name>
</gene>
<dbReference type="Proteomes" id="UP000828251">
    <property type="component" value="Unassembled WGS sequence"/>
</dbReference>
<feature type="region of interest" description="Disordered" evidence="1">
    <location>
        <begin position="26"/>
        <end position="67"/>
    </location>
</feature>
<sequence>MITNEQMRTPGYEIIEMERIRLLNSTLQDDKDDNSGNDKDDSCGINPDYDSEWSLDSAQLSHSNANS</sequence>
<feature type="compositionally biased region" description="Basic and acidic residues" evidence="1">
    <location>
        <begin position="33"/>
        <end position="42"/>
    </location>
</feature>
<name>A0A9D3UNB0_9ROSI</name>
<feature type="compositionally biased region" description="Polar residues" evidence="1">
    <location>
        <begin position="54"/>
        <end position="67"/>
    </location>
</feature>
<accession>A0A9D3UNB0</accession>
<evidence type="ECO:0000256" key="1">
    <source>
        <dbReference type="SAM" id="MobiDB-lite"/>
    </source>
</evidence>
<evidence type="ECO:0000313" key="3">
    <source>
        <dbReference type="Proteomes" id="UP000828251"/>
    </source>
</evidence>
<comment type="caution">
    <text evidence="2">The sequence shown here is derived from an EMBL/GenBank/DDBJ whole genome shotgun (WGS) entry which is preliminary data.</text>
</comment>
<protein>
    <submittedName>
        <fullName evidence="2">Uncharacterized protein</fullName>
    </submittedName>
</protein>
<dbReference type="EMBL" id="JAIQCV010000011">
    <property type="protein sequence ID" value="KAH1048402.1"/>
    <property type="molecule type" value="Genomic_DNA"/>
</dbReference>
<organism evidence="2 3">
    <name type="scientific">Gossypium stocksii</name>
    <dbReference type="NCBI Taxonomy" id="47602"/>
    <lineage>
        <taxon>Eukaryota</taxon>
        <taxon>Viridiplantae</taxon>
        <taxon>Streptophyta</taxon>
        <taxon>Embryophyta</taxon>
        <taxon>Tracheophyta</taxon>
        <taxon>Spermatophyta</taxon>
        <taxon>Magnoliopsida</taxon>
        <taxon>eudicotyledons</taxon>
        <taxon>Gunneridae</taxon>
        <taxon>Pentapetalae</taxon>
        <taxon>rosids</taxon>
        <taxon>malvids</taxon>
        <taxon>Malvales</taxon>
        <taxon>Malvaceae</taxon>
        <taxon>Malvoideae</taxon>
        <taxon>Gossypium</taxon>
    </lineage>
</organism>
<dbReference type="AlphaFoldDB" id="A0A9D3UNB0"/>
<proteinExistence type="predicted"/>